<proteinExistence type="predicted"/>
<dbReference type="Proteomes" id="UP001205612">
    <property type="component" value="Unassembled WGS sequence"/>
</dbReference>
<evidence type="ECO:0000256" key="1">
    <source>
        <dbReference type="SAM" id="SignalP"/>
    </source>
</evidence>
<dbReference type="RefSeq" id="WP_258781888.1">
    <property type="nucleotide sequence ID" value="NZ_JANUGP010000026.1"/>
</dbReference>
<keyword evidence="3" id="KW-1185">Reference proteome</keyword>
<evidence type="ECO:0000313" key="3">
    <source>
        <dbReference type="Proteomes" id="UP001205612"/>
    </source>
</evidence>
<keyword evidence="1" id="KW-0732">Signal</keyword>
<dbReference type="EMBL" id="JANUGP010000026">
    <property type="protein sequence ID" value="MCS0604976.1"/>
    <property type="molecule type" value="Genomic_DNA"/>
</dbReference>
<feature type="signal peptide" evidence="1">
    <location>
        <begin position="1"/>
        <end position="25"/>
    </location>
</feature>
<comment type="caution">
    <text evidence="2">The sequence shown here is derived from an EMBL/GenBank/DDBJ whole genome shotgun (WGS) entry which is preliminary data.</text>
</comment>
<evidence type="ECO:0008006" key="4">
    <source>
        <dbReference type="Google" id="ProtNLM"/>
    </source>
</evidence>
<evidence type="ECO:0000313" key="2">
    <source>
        <dbReference type="EMBL" id="MCS0604976.1"/>
    </source>
</evidence>
<accession>A0ABT2B8Z0</accession>
<organism evidence="2 3">
    <name type="scientific">Streptomyces pyxinicus</name>
    <dbReference type="NCBI Taxonomy" id="2970331"/>
    <lineage>
        <taxon>Bacteria</taxon>
        <taxon>Bacillati</taxon>
        <taxon>Actinomycetota</taxon>
        <taxon>Actinomycetes</taxon>
        <taxon>Kitasatosporales</taxon>
        <taxon>Streptomycetaceae</taxon>
        <taxon>Streptomyces</taxon>
    </lineage>
</organism>
<name>A0ABT2B8Z0_9ACTN</name>
<feature type="chain" id="PRO_5047293642" description="Secreted protein" evidence="1">
    <location>
        <begin position="26"/>
        <end position="95"/>
    </location>
</feature>
<gene>
    <name evidence="2" type="ORF">NX794_27755</name>
</gene>
<sequence>MKSLKAAALVAGSLALVGAATPAFAYGPHNLPPMSLNGGLDALAKNPPTVTDLLPVQHQSDALDTQNKDSVLHSLNGATDSLNQRGLLGGIPLHS</sequence>
<protein>
    <recommendedName>
        <fullName evidence="4">Secreted protein</fullName>
    </recommendedName>
</protein>
<reference evidence="2 3" key="1">
    <citation type="submission" date="2022-08" db="EMBL/GenBank/DDBJ databases">
        <authorList>
            <person name="Somphong A."/>
            <person name="Phongsopitanun W."/>
        </authorList>
    </citation>
    <scope>NUCLEOTIDE SEQUENCE [LARGE SCALE GENOMIC DNA]</scope>
    <source>
        <strain evidence="2 3">LP11</strain>
    </source>
</reference>